<evidence type="ECO:0000313" key="1">
    <source>
        <dbReference type="EMBL" id="KAK8038684.1"/>
    </source>
</evidence>
<name>A0ABR1SWH8_9PEZI</name>
<evidence type="ECO:0000313" key="2">
    <source>
        <dbReference type="Proteomes" id="UP001444661"/>
    </source>
</evidence>
<accession>A0ABR1SWH8</accession>
<protein>
    <recommendedName>
        <fullName evidence="3">F-box domain-containing protein</fullName>
    </recommendedName>
</protein>
<proteinExistence type="predicted"/>
<gene>
    <name evidence="1" type="ORF">PG993_007095</name>
</gene>
<comment type="caution">
    <text evidence="1">The sequence shown here is derived from an EMBL/GenBank/DDBJ whole genome shotgun (WGS) entry which is preliminary data.</text>
</comment>
<evidence type="ECO:0008006" key="3">
    <source>
        <dbReference type="Google" id="ProtNLM"/>
    </source>
</evidence>
<keyword evidence="2" id="KW-1185">Reference proteome</keyword>
<reference evidence="1 2" key="1">
    <citation type="submission" date="2023-01" db="EMBL/GenBank/DDBJ databases">
        <title>Analysis of 21 Apiospora genomes using comparative genomics revels a genus with tremendous synthesis potential of carbohydrate active enzymes and secondary metabolites.</title>
        <authorList>
            <person name="Sorensen T."/>
        </authorList>
    </citation>
    <scope>NUCLEOTIDE SEQUENCE [LARGE SCALE GENOMIC DNA]</scope>
    <source>
        <strain evidence="1 2">CBS 33761</strain>
    </source>
</reference>
<dbReference type="EMBL" id="JAQQWK010000006">
    <property type="protein sequence ID" value="KAK8038684.1"/>
    <property type="molecule type" value="Genomic_DNA"/>
</dbReference>
<organism evidence="1 2">
    <name type="scientific">Apiospora rasikravindrae</name>
    <dbReference type="NCBI Taxonomy" id="990691"/>
    <lineage>
        <taxon>Eukaryota</taxon>
        <taxon>Fungi</taxon>
        <taxon>Dikarya</taxon>
        <taxon>Ascomycota</taxon>
        <taxon>Pezizomycotina</taxon>
        <taxon>Sordariomycetes</taxon>
        <taxon>Xylariomycetidae</taxon>
        <taxon>Amphisphaeriales</taxon>
        <taxon>Apiosporaceae</taxon>
        <taxon>Apiospora</taxon>
    </lineage>
</organism>
<sequence>MDVHLVGMCPPVKLSKNISRIAISDMSAERSPCTYKVRCYVLSSFSGSSRTHFDGFTIQDILWVEDTCLGGGVYRELIVQSRMIVDDLFLEFIRRFSRAFGVPNLPRNISPRLVSEIYPPELLLRIVSDVLPEGFESLALSCKDIYQLCKPFLKHHNLLRAQFHRFDYRPRPSRVLQGPLWRPLRNAFDLLERIAAEPIVARYIRHADFAWDSYPSTHSLPPQVPDHADRGPVVKLFTNFPYLNWAGLEWKVYYTRVAEEYEKSRSTRFSQHAAAFLLTLLPNIKSLLLPRYWEPTEETDKLIKVVIDKARHQQNTPQPSPSMAQVTRFGRHPGARQHRGLYPALALFGAPRDAVDERTMEAFLRPTTRLKTLVYYHTIPGDDIRPNWDVCSFLRVIEREAGSQLERLCVKTSALYDELVPGPLSLRNVLQLRDLVLPLDVFQCDVSHAASRFGKSIGDLDEEDSETVDLRLGNLIPASVTQLTLLSRGRVPHDKILGVLFRDFGATRAARLPDMEQIILECQSSYSPDPAYRAKCESLVSEVGTSGVALHVETEPLWPALEWPGSETFECFTARLSHLAYATTHSINGMRTGTNDSAESTATVNPPSLRKLFGQRLDVGPEAALLNDVLAAQTARGLEVHGFPQPKWGLPSSLRVRRVLAGSGGVGGAAGCYSRAAVWRFPLSVFRKRRAS</sequence>
<dbReference type="Proteomes" id="UP001444661">
    <property type="component" value="Unassembled WGS sequence"/>
</dbReference>